<feature type="non-terminal residue" evidence="2">
    <location>
        <position position="317"/>
    </location>
</feature>
<dbReference type="Proteomes" id="UP000054538">
    <property type="component" value="Unassembled WGS sequence"/>
</dbReference>
<reference evidence="2 3" key="1">
    <citation type="submission" date="2014-04" db="EMBL/GenBank/DDBJ databases">
        <authorList>
            <consortium name="DOE Joint Genome Institute"/>
            <person name="Kuo A."/>
            <person name="Kohler A."/>
            <person name="Jargeat P."/>
            <person name="Nagy L.G."/>
            <person name="Floudas D."/>
            <person name="Copeland A."/>
            <person name="Barry K.W."/>
            <person name="Cichocki N."/>
            <person name="Veneault-Fourrey C."/>
            <person name="LaButti K."/>
            <person name="Lindquist E.A."/>
            <person name="Lipzen A."/>
            <person name="Lundell T."/>
            <person name="Morin E."/>
            <person name="Murat C."/>
            <person name="Sun H."/>
            <person name="Tunlid A."/>
            <person name="Henrissat B."/>
            <person name="Grigoriev I.V."/>
            <person name="Hibbett D.S."/>
            <person name="Martin F."/>
            <person name="Nordberg H.P."/>
            <person name="Cantor M.N."/>
            <person name="Hua S.X."/>
        </authorList>
    </citation>
    <scope>NUCLEOTIDE SEQUENCE [LARGE SCALE GENOMIC DNA]</scope>
    <source>
        <strain evidence="2 3">Ve08.2h10</strain>
    </source>
</reference>
<dbReference type="InParanoid" id="A0A0D0CHV6"/>
<proteinExistence type="predicted"/>
<accession>A0A0D0CHV6</accession>
<reference evidence="3" key="2">
    <citation type="submission" date="2015-01" db="EMBL/GenBank/DDBJ databases">
        <title>Evolutionary Origins and Diversification of the Mycorrhizal Mutualists.</title>
        <authorList>
            <consortium name="DOE Joint Genome Institute"/>
            <consortium name="Mycorrhizal Genomics Consortium"/>
            <person name="Kohler A."/>
            <person name="Kuo A."/>
            <person name="Nagy L.G."/>
            <person name="Floudas D."/>
            <person name="Copeland A."/>
            <person name="Barry K.W."/>
            <person name="Cichocki N."/>
            <person name="Veneault-Fourrey C."/>
            <person name="LaButti K."/>
            <person name="Lindquist E.A."/>
            <person name="Lipzen A."/>
            <person name="Lundell T."/>
            <person name="Morin E."/>
            <person name="Murat C."/>
            <person name="Riley R."/>
            <person name="Ohm R."/>
            <person name="Sun H."/>
            <person name="Tunlid A."/>
            <person name="Henrissat B."/>
            <person name="Grigoriev I.V."/>
            <person name="Hibbett D.S."/>
            <person name="Martin F."/>
        </authorList>
    </citation>
    <scope>NUCLEOTIDE SEQUENCE [LARGE SCALE GENOMIC DNA]</scope>
    <source>
        <strain evidence="3">Ve08.2h10</strain>
    </source>
</reference>
<dbReference type="HOGENOM" id="CLU_878677_0_0_1"/>
<dbReference type="EMBL" id="KN828559">
    <property type="protein sequence ID" value="KIK74788.1"/>
    <property type="molecule type" value="Genomic_DNA"/>
</dbReference>
<organism evidence="2 3">
    <name type="scientific">Paxillus rubicundulus Ve08.2h10</name>
    <dbReference type="NCBI Taxonomy" id="930991"/>
    <lineage>
        <taxon>Eukaryota</taxon>
        <taxon>Fungi</taxon>
        <taxon>Dikarya</taxon>
        <taxon>Basidiomycota</taxon>
        <taxon>Agaricomycotina</taxon>
        <taxon>Agaricomycetes</taxon>
        <taxon>Agaricomycetidae</taxon>
        <taxon>Boletales</taxon>
        <taxon>Paxilineae</taxon>
        <taxon>Paxillaceae</taxon>
        <taxon>Paxillus</taxon>
    </lineage>
</organism>
<sequence>MEDSCALPATSTIRGSRPQWPERGATRCLAFMLPDRHAIQQSVTLSQLHQMSFILSVAPPDPQAIRQSVSAVQSRSPVNLPQVMAMPNSNTKVRQASLIMPPPPPPLQYGFAMSHSQSMPSRGPDICIPSAWAQSQHFQLQSPAPQTSNHAVSASMAAYGAQCSCWAQAARGCQSAETISLEITAVYEDGTMASHTCGNIIGSNKNPHFYGKCFPSISSNCKASKPPAFKSTQFCLFVVVPQQQLEEFEDHREKAKCAMPANLKHYHRQTSSCSGITTPSPPPKKHAAALVDSCSPDRANLKEALKTGGAADLDLTS</sequence>
<feature type="region of interest" description="Disordered" evidence="1">
    <location>
        <begin position="1"/>
        <end position="20"/>
    </location>
</feature>
<dbReference type="AlphaFoldDB" id="A0A0D0CHV6"/>
<evidence type="ECO:0000313" key="3">
    <source>
        <dbReference type="Proteomes" id="UP000054538"/>
    </source>
</evidence>
<keyword evidence="3" id="KW-1185">Reference proteome</keyword>
<gene>
    <name evidence="2" type="ORF">PAXRUDRAFT_29142</name>
</gene>
<evidence type="ECO:0000313" key="2">
    <source>
        <dbReference type="EMBL" id="KIK74788.1"/>
    </source>
</evidence>
<evidence type="ECO:0000256" key="1">
    <source>
        <dbReference type="SAM" id="MobiDB-lite"/>
    </source>
</evidence>
<name>A0A0D0CHV6_9AGAM</name>
<protein>
    <submittedName>
        <fullName evidence="2">Uncharacterized protein</fullName>
    </submittedName>
</protein>